<feature type="binding site" description="proximal binding residue" evidence="4">
    <location>
        <position position="386"/>
    </location>
    <ligand>
        <name>heme b</name>
        <dbReference type="ChEBI" id="CHEBI:60344"/>
    </ligand>
    <ligandPart>
        <name>Fe</name>
        <dbReference type="ChEBI" id="CHEBI:18248"/>
    </ligandPart>
</feature>
<dbReference type="GO" id="GO:0019441">
    <property type="term" value="P:L-tryptophan catabolic process to kynurenine"/>
    <property type="evidence" value="ECO:0007669"/>
    <property type="project" value="InterPro"/>
</dbReference>
<reference evidence="5 6" key="1">
    <citation type="submission" date="2017-08" db="EMBL/GenBank/DDBJ databases">
        <title>Acidophilic green algal genome provides insights into adaptation to an acidic environment.</title>
        <authorList>
            <person name="Hirooka S."/>
            <person name="Hirose Y."/>
            <person name="Kanesaki Y."/>
            <person name="Higuchi S."/>
            <person name="Fujiwara T."/>
            <person name="Onuma R."/>
            <person name="Era A."/>
            <person name="Ohbayashi R."/>
            <person name="Uzuka A."/>
            <person name="Nozaki H."/>
            <person name="Yoshikawa H."/>
            <person name="Miyagishima S.Y."/>
        </authorList>
    </citation>
    <scope>NUCLEOTIDE SEQUENCE [LARGE SCALE GENOMIC DNA]</scope>
    <source>
        <strain evidence="5 6">NIES-2499</strain>
    </source>
</reference>
<evidence type="ECO:0000256" key="3">
    <source>
        <dbReference type="ARBA" id="ARBA00023004"/>
    </source>
</evidence>
<dbReference type="PANTHER" id="PTHR28657">
    <property type="entry name" value="INDOLEAMINE 2,3-DIOXYGENASE"/>
    <property type="match status" value="1"/>
</dbReference>
<dbReference type="OrthoDB" id="540174at2759"/>
<dbReference type="SUPFAM" id="SSF140959">
    <property type="entry name" value="Indolic compounds 2,3-dioxygenase-like"/>
    <property type="match status" value="1"/>
</dbReference>
<comment type="similarity">
    <text evidence="1">Belongs to the indoleamine 2,3-dioxygenase family.</text>
</comment>
<keyword evidence="3 4" id="KW-0408">Iron</keyword>
<dbReference type="Gene3D" id="1.20.58.480">
    <property type="match status" value="1"/>
</dbReference>
<organism evidence="5 6">
    <name type="scientific">Chlamydomonas eustigma</name>
    <dbReference type="NCBI Taxonomy" id="1157962"/>
    <lineage>
        <taxon>Eukaryota</taxon>
        <taxon>Viridiplantae</taxon>
        <taxon>Chlorophyta</taxon>
        <taxon>core chlorophytes</taxon>
        <taxon>Chlorophyceae</taxon>
        <taxon>CS clade</taxon>
        <taxon>Chlamydomonadales</taxon>
        <taxon>Chlamydomonadaceae</taxon>
        <taxon>Chlamydomonas</taxon>
    </lineage>
</organism>
<keyword evidence="2 4" id="KW-0479">Metal-binding</keyword>
<dbReference type="GO" id="GO:0046872">
    <property type="term" value="F:metal ion binding"/>
    <property type="evidence" value="ECO:0007669"/>
    <property type="project" value="UniProtKB-KW"/>
</dbReference>
<proteinExistence type="inferred from homology"/>
<dbReference type="GO" id="GO:0020037">
    <property type="term" value="F:heme binding"/>
    <property type="evidence" value="ECO:0007669"/>
    <property type="project" value="InterPro"/>
</dbReference>
<keyword evidence="6" id="KW-1185">Reference proteome</keyword>
<dbReference type="EMBL" id="BEGY01000004">
    <property type="protein sequence ID" value="GAX73502.1"/>
    <property type="molecule type" value="Genomic_DNA"/>
</dbReference>
<keyword evidence="4" id="KW-0349">Heme</keyword>
<dbReference type="STRING" id="1157962.A0A250WS60"/>
<protein>
    <recommendedName>
        <fullName evidence="7">Indoleamine 2,3-dioxygenase</fullName>
    </recommendedName>
</protein>
<accession>A0A250WS60</accession>
<evidence type="ECO:0000313" key="5">
    <source>
        <dbReference type="EMBL" id="GAX73502.1"/>
    </source>
</evidence>
<dbReference type="Pfam" id="PF01231">
    <property type="entry name" value="IDO"/>
    <property type="match status" value="1"/>
</dbReference>
<evidence type="ECO:0000256" key="1">
    <source>
        <dbReference type="ARBA" id="ARBA00007119"/>
    </source>
</evidence>
<gene>
    <name evidence="5" type="ORF">CEUSTIGMA_g954.t1</name>
</gene>
<dbReference type="InterPro" id="IPR037217">
    <property type="entry name" value="Trp/Indoleamine_2_3_dOase-like"/>
</dbReference>
<dbReference type="GO" id="GO:0016702">
    <property type="term" value="F:oxidoreductase activity, acting on single donors with incorporation of molecular oxygen, incorporation of two atoms of oxygen"/>
    <property type="evidence" value="ECO:0007669"/>
    <property type="project" value="UniProtKB-ARBA"/>
</dbReference>
<name>A0A250WS60_9CHLO</name>
<evidence type="ECO:0000256" key="2">
    <source>
        <dbReference type="ARBA" id="ARBA00022723"/>
    </source>
</evidence>
<dbReference type="Proteomes" id="UP000232323">
    <property type="component" value="Unassembled WGS sequence"/>
</dbReference>
<dbReference type="InterPro" id="IPR000898">
    <property type="entry name" value="Indolamine_dOase"/>
</dbReference>
<dbReference type="AlphaFoldDB" id="A0A250WS60"/>
<dbReference type="PANTHER" id="PTHR28657:SF5">
    <property type="entry name" value="INDOLEAMINE 2,3-DIOXYGENASE"/>
    <property type="match status" value="1"/>
</dbReference>
<comment type="caution">
    <text evidence="5">The sequence shown here is derived from an EMBL/GenBank/DDBJ whole genome shotgun (WGS) entry which is preliminary data.</text>
</comment>
<evidence type="ECO:0000313" key="6">
    <source>
        <dbReference type="Proteomes" id="UP000232323"/>
    </source>
</evidence>
<evidence type="ECO:0000256" key="4">
    <source>
        <dbReference type="PIRSR" id="PIRSR600898-1"/>
    </source>
</evidence>
<sequence>MIVSRTRNTFCSNRFVQKYRAGPRSCSLKFTLKTDIFDERGITEGRGFLPIQDPAGRGELKGYGFEPWIQAVDEIPKLTVASGSGTLRRTLMELPTFPTDQLLQMDSRAKWKAYMMLSFLSHAYMWCEMDGTVPLLLPSRLAVPWCDVSNTLCMPPVLVYATYNLLNWRRVDPEGPIELGNIVCLNNFLGGPDEEHFRLVHVEIEAKAGPALSRLGLLQEVAAQAEVDNEMLQSGLVEICTALRNMQVTLSRMGEKCDPYIYYHRVRKPMSGWRGNPDLPQGLVYEGVSTSPVQLYGETGAQSSIVPAFDAVLGIEHDRNTWLKEYLETMQDHMPPQHRGFIQKLRRNANLGRHGGLRSFCHMAGGEMKDSYNDVVQELEKFRSQHKAFAFNYIAKFSRKECEDRGTGGSDFMPALNGYRDQTSRHLLL</sequence>
<evidence type="ECO:0008006" key="7">
    <source>
        <dbReference type="Google" id="ProtNLM"/>
    </source>
</evidence>